<reference evidence="3 4" key="1">
    <citation type="journal article" date="2020" name="Nat. Food">
        <title>A phased Vanilla planifolia genome enables genetic improvement of flavour and production.</title>
        <authorList>
            <person name="Hasing T."/>
            <person name="Tang H."/>
            <person name="Brym M."/>
            <person name="Khazi F."/>
            <person name="Huang T."/>
            <person name="Chambers A.H."/>
        </authorList>
    </citation>
    <scope>NUCLEOTIDE SEQUENCE [LARGE SCALE GENOMIC DNA]</scope>
    <source>
        <tissue evidence="3">Leaf</tissue>
    </source>
</reference>
<dbReference type="GO" id="GO:0006284">
    <property type="term" value="P:base-excision repair"/>
    <property type="evidence" value="ECO:0007669"/>
    <property type="project" value="InterPro"/>
</dbReference>
<dbReference type="PANTHER" id="PTHR31116">
    <property type="entry name" value="OS04G0501200 PROTEIN"/>
    <property type="match status" value="1"/>
</dbReference>
<comment type="caution">
    <text evidence="3">The sequence shown here is derived from an EMBL/GenBank/DDBJ whole genome shotgun (WGS) entry which is preliminary data.</text>
</comment>
<dbReference type="GO" id="GO:0046872">
    <property type="term" value="F:metal ion binding"/>
    <property type="evidence" value="ECO:0007669"/>
    <property type="project" value="UniProtKB-KW"/>
</dbReference>
<feature type="binding site" evidence="1">
    <location>
        <position position="157"/>
    </location>
    <ligand>
        <name>Zn(2+)</name>
        <dbReference type="ChEBI" id="CHEBI:29105"/>
    </ligand>
</feature>
<evidence type="ECO:0000256" key="2">
    <source>
        <dbReference type="SAM" id="MobiDB-lite"/>
    </source>
</evidence>
<protein>
    <recommendedName>
        <fullName evidence="5">DNA-3-methyladenine glycosylase I</fullName>
    </recommendedName>
</protein>
<feature type="binding site" evidence="1">
    <location>
        <position position="334"/>
    </location>
    <ligand>
        <name>Zn(2+)</name>
        <dbReference type="ChEBI" id="CHEBI:29105"/>
    </ligand>
</feature>
<feature type="binding site" evidence="1">
    <location>
        <position position="330"/>
    </location>
    <ligand>
        <name>Zn(2+)</name>
        <dbReference type="ChEBI" id="CHEBI:29105"/>
    </ligand>
</feature>
<dbReference type="AlphaFoldDB" id="A0A835UXQ9"/>
<dbReference type="Pfam" id="PF03352">
    <property type="entry name" value="Adenine_glyco"/>
    <property type="match status" value="1"/>
</dbReference>
<sequence length="372" mass="41340">MSRVPKLTSTNVTDSEGWPDRGSAGSKTMPTSVARKPVSKMLREMERGESGMKEVKKTSSVLKRSPPFSTPIRAATLLRRQELLQSNLSLNASCSSDASSDSFCSRASTGRIGRPSFSSRRRQGIPKPEQIAAKLEKLVIDGTVEAVVDTLPLKKRCAWITPNTDPAYVAFHDEEWGVPVHDDRKLFELLVLSGALAELSWPTILSKRQIFREVFMDFDPVMVAKLNEKKLMAPGCTACTLLSEAKIRAVVTNGRLILKIIEEFGSFHSYCWNFVNHKPIVSRFRYPRQVPAKTPKADSISKDLVKRGFRGVGPTVMYAFMQAAGLTNNHLISCFRFVECCTRREEGGVDGDAMEETMLDDTMELGDIDLGL</sequence>
<dbReference type="EMBL" id="JADCNM010000007">
    <property type="protein sequence ID" value="KAG0475646.1"/>
    <property type="molecule type" value="Genomic_DNA"/>
</dbReference>
<dbReference type="Gene3D" id="1.10.340.30">
    <property type="entry name" value="Hypothetical protein, domain 2"/>
    <property type="match status" value="1"/>
</dbReference>
<dbReference type="SUPFAM" id="SSF48150">
    <property type="entry name" value="DNA-glycosylase"/>
    <property type="match status" value="1"/>
</dbReference>
<accession>A0A835UXQ9</accession>
<dbReference type="Proteomes" id="UP000639772">
    <property type="component" value="Chromosome 7"/>
</dbReference>
<keyword evidence="1" id="KW-0862">Zinc</keyword>
<organism evidence="3 4">
    <name type="scientific">Vanilla planifolia</name>
    <name type="common">Vanilla</name>
    <dbReference type="NCBI Taxonomy" id="51239"/>
    <lineage>
        <taxon>Eukaryota</taxon>
        <taxon>Viridiplantae</taxon>
        <taxon>Streptophyta</taxon>
        <taxon>Embryophyta</taxon>
        <taxon>Tracheophyta</taxon>
        <taxon>Spermatophyta</taxon>
        <taxon>Magnoliopsida</taxon>
        <taxon>Liliopsida</taxon>
        <taxon>Asparagales</taxon>
        <taxon>Orchidaceae</taxon>
        <taxon>Vanilloideae</taxon>
        <taxon>Vanilleae</taxon>
        <taxon>Vanilla</taxon>
    </lineage>
</organism>
<dbReference type="GO" id="GO:0008725">
    <property type="term" value="F:DNA-3-methyladenine glycosylase activity"/>
    <property type="evidence" value="ECO:0007669"/>
    <property type="project" value="InterPro"/>
</dbReference>
<dbReference type="InterPro" id="IPR005019">
    <property type="entry name" value="Adenine_glyco"/>
</dbReference>
<evidence type="ECO:0000256" key="1">
    <source>
        <dbReference type="PIRSR" id="PIRSR605019-1"/>
    </source>
</evidence>
<proteinExistence type="predicted"/>
<dbReference type="PANTHER" id="PTHR31116:SF5">
    <property type="entry name" value="OS06G0649800 PROTEIN"/>
    <property type="match status" value="1"/>
</dbReference>
<name>A0A835UXQ9_VANPL</name>
<gene>
    <name evidence="3" type="ORF">HPP92_015332</name>
</gene>
<evidence type="ECO:0000313" key="3">
    <source>
        <dbReference type="EMBL" id="KAG0475646.1"/>
    </source>
</evidence>
<dbReference type="InterPro" id="IPR011257">
    <property type="entry name" value="DNA_glycosylase"/>
</dbReference>
<evidence type="ECO:0008006" key="5">
    <source>
        <dbReference type="Google" id="ProtNLM"/>
    </source>
</evidence>
<evidence type="ECO:0000313" key="4">
    <source>
        <dbReference type="Proteomes" id="UP000639772"/>
    </source>
</evidence>
<keyword evidence="1" id="KW-0479">Metal-binding</keyword>
<feature type="compositionally biased region" description="Basic and acidic residues" evidence="2">
    <location>
        <begin position="41"/>
        <end position="57"/>
    </location>
</feature>
<dbReference type="OrthoDB" id="3941538at2759"/>
<feature type="binding site" evidence="1">
    <location>
        <position position="172"/>
    </location>
    <ligand>
        <name>Zn(2+)</name>
        <dbReference type="ChEBI" id="CHEBI:29105"/>
    </ligand>
</feature>
<feature type="region of interest" description="Disordered" evidence="2">
    <location>
        <begin position="1"/>
        <end position="66"/>
    </location>
</feature>